<dbReference type="EMBL" id="RJKE01000001">
    <property type="protein sequence ID" value="ROO87733.1"/>
    <property type="molecule type" value="Genomic_DNA"/>
</dbReference>
<organism evidence="1 2">
    <name type="scientific">Actinocorallia herbida</name>
    <dbReference type="NCBI Taxonomy" id="58109"/>
    <lineage>
        <taxon>Bacteria</taxon>
        <taxon>Bacillati</taxon>
        <taxon>Actinomycetota</taxon>
        <taxon>Actinomycetes</taxon>
        <taxon>Streptosporangiales</taxon>
        <taxon>Thermomonosporaceae</taxon>
        <taxon>Actinocorallia</taxon>
    </lineage>
</organism>
<dbReference type="RefSeq" id="WP_123666980.1">
    <property type="nucleotide sequence ID" value="NZ_RJKE01000001.1"/>
</dbReference>
<dbReference type="Proteomes" id="UP000272400">
    <property type="component" value="Unassembled WGS sequence"/>
</dbReference>
<name>A0A3N1D2I1_9ACTN</name>
<dbReference type="OrthoDB" id="3405463at2"/>
<evidence type="ECO:0000313" key="2">
    <source>
        <dbReference type="Proteomes" id="UP000272400"/>
    </source>
</evidence>
<comment type="caution">
    <text evidence="1">The sequence shown here is derived from an EMBL/GenBank/DDBJ whole genome shotgun (WGS) entry which is preliminary data.</text>
</comment>
<keyword evidence="2" id="KW-1185">Reference proteome</keyword>
<protein>
    <submittedName>
        <fullName evidence="1">Uncharacterized protein</fullName>
    </submittedName>
</protein>
<sequence length="61" mass="6468">MPGTRRLPAVVSGPLPNLHDLAANDATTALIINVITPVGRFQRDLQVLIGQGAPTAIRRGR</sequence>
<dbReference type="AlphaFoldDB" id="A0A3N1D2I1"/>
<gene>
    <name evidence="1" type="ORF">EDD29_5368</name>
</gene>
<evidence type="ECO:0000313" key="1">
    <source>
        <dbReference type="EMBL" id="ROO87733.1"/>
    </source>
</evidence>
<proteinExistence type="predicted"/>
<accession>A0A3N1D2I1</accession>
<reference evidence="1 2" key="1">
    <citation type="submission" date="2018-11" db="EMBL/GenBank/DDBJ databases">
        <title>Sequencing the genomes of 1000 actinobacteria strains.</title>
        <authorList>
            <person name="Klenk H.-P."/>
        </authorList>
    </citation>
    <scope>NUCLEOTIDE SEQUENCE [LARGE SCALE GENOMIC DNA]</scope>
    <source>
        <strain evidence="1 2">DSM 44254</strain>
    </source>
</reference>